<evidence type="ECO:0000256" key="1">
    <source>
        <dbReference type="ARBA" id="ARBA00004141"/>
    </source>
</evidence>
<sequence>MPAAAFLIVFLQVAAIHGYQAGRSKSVIMAPMIVAAILEGVGYICRLMSHNESPNFTLVPYAIQSVLLLMAPTLISATIYLHAERVFVAVQADKPILPWKLRTYKRVFLLFDAFSLIIQTAGSVMRLTNHISWVRTGNRLVMTGVGEQMLFVLLFLFVAGKFQYNLSRNPTARVAGRGQGGGSLENMPVIPYAKHLYLLYASSAMVGIRCLIRLLETLYPTSIVKTSEVFLYVFDAGFMILIMKSFHFIHPSELEALIEYYEVAEGGQVEMGGEDAGRQNSQVYFAGIRFWQGKRLQGMSLPLYTPGLVESVDSTHVVGKTESVRALNRAHVGRY</sequence>
<dbReference type="Pfam" id="PF04479">
    <property type="entry name" value="RTA1"/>
    <property type="match status" value="1"/>
</dbReference>
<dbReference type="PANTHER" id="PTHR31465">
    <property type="entry name" value="PROTEIN RTA1-RELATED"/>
    <property type="match status" value="1"/>
</dbReference>
<proteinExistence type="predicted"/>
<keyword evidence="4 5" id="KW-0472">Membrane</keyword>
<evidence type="ECO:0000256" key="2">
    <source>
        <dbReference type="ARBA" id="ARBA00022692"/>
    </source>
</evidence>
<dbReference type="Proteomes" id="UP000193689">
    <property type="component" value="Unassembled WGS sequence"/>
</dbReference>
<dbReference type="InParanoid" id="A0A1Y2EFM3"/>
<keyword evidence="2 5" id="KW-0812">Transmembrane</keyword>
<feature type="transmembrane region" description="Helical" evidence="5">
    <location>
        <begin position="28"/>
        <end position="46"/>
    </location>
</feature>
<dbReference type="GeneID" id="63771379"/>
<dbReference type="GO" id="GO:0016020">
    <property type="term" value="C:membrane"/>
    <property type="evidence" value="ECO:0007669"/>
    <property type="project" value="UniProtKB-SubCell"/>
</dbReference>
<keyword evidence="8" id="KW-1185">Reference proteome</keyword>
<feature type="signal peptide" evidence="6">
    <location>
        <begin position="1"/>
        <end position="18"/>
    </location>
</feature>
<protein>
    <submittedName>
        <fullName evidence="7">RTA1 like protein-domain-containing protein</fullName>
    </submittedName>
</protein>
<dbReference type="EMBL" id="MCFJ01000002">
    <property type="protein sequence ID" value="ORY70373.1"/>
    <property type="molecule type" value="Genomic_DNA"/>
</dbReference>
<feature type="chain" id="PRO_5013073342" evidence="6">
    <location>
        <begin position="19"/>
        <end position="335"/>
    </location>
</feature>
<name>A0A1Y2EFM3_9PEZI</name>
<comment type="caution">
    <text evidence="7">The sequence shown here is derived from an EMBL/GenBank/DDBJ whole genome shotgun (WGS) entry which is preliminary data.</text>
</comment>
<evidence type="ECO:0000256" key="4">
    <source>
        <dbReference type="ARBA" id="ARBA00023136"/>
    </source>
</evidence>
<dbReference type="AlphaFoldDB" id="A0A1Y2EFM3"/>
<keyword evidence="3 5" id="KW-1133">Transmembrane helix</keyword>
<accession>A0A1Y2EFM3</accession>
<evidence type="ECO:0000256" key="6">
    <source>
        <dbReference type="SAM" id="SignalP"/>
    </source>
</evidence>
<dbReference type="PANTHER" id="PTHR31465:SF1">
    <property type="entry name" value="PROTEIN RTA1-RELATED"/>
    <property type="match status" value="1"/>
</dbReference>
<gene>
    <name evidence="7" type="ORF">BCR38DRAFT_332621</name>
</gene>
<feature type="transmembrane region" description="Helical" evidence="5">
    <location>
        <begin position="140"/>
        <end position="160"/>
    </location>
</feature>
<dbReference type="InterPro" id="IPR007568">
    <property type="entry name" value="RTA1"/>
</dbReference>
<evidence type="ECO:0000313" key="8">
    <source>
        <dbReference type="Proteomes" id="UP000193689"/>
    </source>
</evidence>
<organism evidence="7 8">
    <name type="scientific">Pseudomassariella vexata</name>
    <dbReference type="NCBI Taxonomy" id="1141098"/>
    <lineage>
        <taxon>Eukaryota</taxon>
        <taxon>Fungi</taxon>
        <taxon>Dikarya</taxon>
        <taxon>Ascomycota</taxon>
        <taxon>Pezizomycotina</taxon>
        <taxon>Sordariomycetes</taxon>
        <taxon>Xylariomycetidae</taxon>
        <taxon>Amphisphaeriales</taxon>
        <taxon>Pseudomassariaceae</taxon>
        <taxon>Pseudomassariella</taxon>
    </lineage>
</organism>
<dbReference type="RefSeq" id="XP_040720323.1">
    <property type="nucleotide sequence ID" value="XM_040855167.1"/>
</dbReference>
<evidence type="ECO:0000256" key="3">
    <source>
        <dbReference type="ARBA" id="ARBA00022989"/>
    </source>
</evidence>
<keyword evidence="6" id="KW-0732">Signal</keyword>
<evidence type="ECO:0000313" key="7">
    <source>
        <dbReference type="EMBL" id="ORY70373.1"/>
    </source>
</evidence>
<comment type="subcellular location">
    <subcellularLocation>
        <location evidence="1">Membrane</location>
        <topology evidence="1">Multi-pass membrane protein</topology>
    </subcellularLocation>
</comment>
<feature type="transmembrane region" description="Helical" evidence="5">
    <location>
        <begin position="58"/>
        <end position="81"/>
    </location>
</feature>
<feature type="transmembrane region" description="Helical" evidence="5">
    <location>
        <begin position="107"/>
        <end position="128"/>
    </location>
</feature>
<reference evidence="7 8" key="1">
    <citation type="submission" date="2016-07" db="EMBL/GenBank/DDBJ databases">
        <title>Pervasive Adenine N6-methylation of Active Genes in Fungi.</title>
        <authorList>
            <consortium name="DOE Joint Genome Institute"/>
            <person name="Mondo S.J."/>
            <person name="Dannebaum R.O."/>
            <person name="Kuo R.C."/>
            <person name="Labutti K."/>
            <person name="Haridas S."/>
            <person name="Kuo A."/>
            <person name="Salamov A."/>
            <person name="Ahrendt S.R."/>
            <person name="Lipzen A."/>
            <person name="Sullivan W."/>
            <person name="Andreopoulos W.B."/>
            <person name="Clum A."/>
            <person name="Lindquist E."/>
            <person name="Daum C."/>
            <person name="Ramamoorthy G.K."/>
            <person name="Gryganskyi A."/>
            <person name="Culley D."/>
            <person name="Magnuson J.K."/>
            <person name="James T.Y."/>
            <person name="O'Malley M.A."/>
            <person name="Stajich J.E."/>
            <person name="Spatafora J.W."/>
            <person name="Visel A."/>
            <person name="Grigoriev I.V."/>
        </authorList>
    </citation>
    <scope>NUCLEOTIDE SEQUENCE [LARGE SCALE GENOMIC DNA]</scope>
    <source>
        <strain evidence="7 8">CBS 129021</strain>
    </source>
</reference>
<evidence type="ECO:0000256" key="5">
    <source>
        <dbReference type="SAM" id="Phobius"/>
    </source>
</evidence>
<dbReference type="OrthoDB" id="3358017at2759"/>